<dbReference type="GO" id="GO:0030246">
    <property type="term" value="F:carbohydrate binding"/>
    <property type="evidence" value="ECO:0007669"/>
    <property type="project" value="UniProtKB-KW"/>
</dbReference>
<dbReference type="InterPro" id="IPR026823">
    <property type="entry name" value="cEGF"/>
</dbReference>
<dbReference type="Gene3D" id="2.10.25.10">
    <property type="entry name" value="Laminin"/>
    <property type="match status" value="5"/>
</dbReference>
<evidence type="ECO:0000256" key="2">
    <source>
        <dbReference type="ARBA" id="ARBA00022536"/>
    </source>
</evidence>
<dbReference type="InterPro" id="IPR001881">
    <property type="entry name" value="EGF-like_Ca-bd_dom"/>
</dbReference>
<dbReference type="PROSITE" id="PS01187">
    <property type="entry name" value="EGF_CA"/>
    <property type="match status" value="2"/>
</dbReference>
<evidence type="ECO:0000313" key="20">
    <source>
        <dbReference type="EMBL" id="KAG8443676.1"/>
    </source>
</evidence>
<evidence type="ECO:0000313" key="21">
    <source>
        <dbReference type="Proteomes" id="UP000812440"/>
    </source>
</evidence>
<dbReference type="Pfam" id="PF07645">
    <property type="entry name" value="EGF_CA"/>
    <property type="match status" value="2"/>
</dbReference>
<evidence type="ECO:0000256" key="8">
    <source>
        <dbReference type="ARBA" id="ARBA00022737"/>
    </source>
</evidence>
<evidence type="ECO:0000256" key="10">
    <source>
        <dbReference type="ARBA" id="ARBA00023136"/>
    </source>
</evidence>
<keyword evidence="4" id="KW-0254">Endocytosis</keyword>
<keyword evidence="5 16" id="KW-0812">Transmembrane</keyword>
<keyword evidence="12" id="KW-0675">Receptor</keyword>
<evidence type="ECO:0000256" key="5">
    <source>
        <dbReference type="ARBA" id="ARBA00022692"/>
    </source>
</evidence>
<dbReference type="FunFam" id="2.10.25.10:FF:000240">
    <property type="entry name" value="Vitamin K-dependent protein S"/>
    <property type="match status" value="2"/>
</dbReference>
<dbReference type="SUPFAM" id="SSF57184">
    <property type="entry name" value="Growth factor receptor domain"/>
    <property type="match status" value="2"/>
</dbReference>
<dbReference type="InterPro" id="IPR049883">
    <property type="entry name" value="NOTCH1_EGF-like"/>
</dbReference>
<evidence type="ECO:0000256" key="7">
    <source>
        <dbReference type="ARBA" id="ARBA00022734"/>
    </source>
</evidence>
<dbReference type="InterPro" id="IPR000152">
    <property type="entry name" value="EGF-type_Asp/Asn_hydroxyl_site"/>
</dbReference>
<evidence type="ECO:0008006" key="22">
    <source>
        <dbReference type="Google" id="ProtNLM"/>
    </source>
</evidence>
<feature type="domain" description="EGF-like" evidence="18">
    <location>
        <begin position="333"/>
        <end position="369"/>
    </location>
</feature>
<keyword evidence="13" id="KW-0325">Glycoprotein</keyword>
<dbReference type="CDD" id="cd00054">
    <property type="entry name" value="EGF_CA"/>
    <property type="match status" value="2"/>
</dbReference>
<dbReference type="InterPro" id="IPR001304">
    <property type="entry name" value="C-type_lectin-like"/>
</dbReference>
<dbReference type="EMBL" id="JAACNH010000004">
    <property type="protein sequence ID" value="KAG8443676.1"/>
    <property type="molecule type" value="Genomic_DNA"/>
</dbReference>
<dbReference type="SMART" id="SM00181">
    <property type="entry name" value="EGF"/>
    <property type="match status" value="5"/>
</dbReference>
<dbReference type="PANTHER" id="PTHR14789:SF8">
    <property type="entry name" value="C-TYPE LECTIN DOMAIN FAMILY 14 MEMBER A PRECURSOR-RELATED"/>
    <property type="match status" value="1"/>
</dbReference>
<feature type="signal peptide" evidence="17">
    <location>
        <begin position="1"/>
        <end position="20"/>
    </location>
</feature>
<dbReference type="SMART" id="SM00034">
    <property type="entry name" value="CLECT"/>
    <property type="match status" value="1"/>
</dbReference>
<feature type="domain" description="EGF-like" evidence="18">
    <location>
        <begin position="409"/>
        <end position="447"/>
    </location>
</feature>
<feature type="transmembrane region" description="Helical" evidence="16">
    <location>
        <begin position="522"/>
        <end position="547"/>
    </location>
</feature>
<organism evidence="20 21">
    <name type="scientific">Hymenochirus boettgeri</name>
    <name type="common">Congo dwarf clawed frog</name>
    <dbReference type="NCBI Taxonomy" id="247094"/>
    <lineage>
        <taxon>Eukaryota</taxon>
        <taxon>Metazoa</taxon>
        <taxon>Chordata</taxon>
        <taxon>Craniata</taxon>
        <taxon>Vertebrata</taxon>
        <taxon>Euteleostomi</taxon>
        <taxon>Amphibia</taxon>
        <taxon>Batrachia</taxon>
        <taxon>Anura</taxon>
        <taxon>Pipoidea</taxon>
        <taxon>Pipidae</taxon>
        <taxon>Pipinae</taxon>
        <taxon>Hymenochirus</taxon>
    </lineage>
</organism>
<dbReference type="FunFam" id="2.10.25.10:FF:000009">
    <property type="entry name" value="Low-density lipoprotein receptor isoform 1"/>
    <property type="match status" value="1"/>
</dbReference>
<keyword evidence="21" id="KW-1185">Reference proteome</keyword>
<accession>A0A8T2JMF3</accession>
<dbReference type="PROSITE" id="PS00010">
    <property type="entry name" value="ASX_HYDROXYL"/>
    <property type="match status" value="4"/>
</dbReference>
<evidence type="ECO:0000256" key="6">
    <source>
        <dbReference type="ARBA" id="ARBA00022729"/>
    </source>
</evidence>
<dbReference type="GO" id="GO:0005509">
    <property type="term" value="F:calcium ion binding"/>
    <property type="evidence" value="ECO:0007669"/>
    <property type="project" value="InterPro"/>
</dbReference>
<comment type="subcellular location">
    <subcellularLocation>
        <location evidence="1">Membrane</location>
        <topology evidence="1">Single-pass type I membrane protein</topology>
    </subcellularLocation>
</comment>
<evidence type="ECO:0000256" key="16">
    <source>
        <dbReference type="SAM" id="Phobius"/>
    </source>
</evidence>
<gene>
    <name evidence="20" type="ORF">GDO86_009010</name>
</gene>
<protein>
    <recommendedName>
        <fullName evidence="22">Complement component C1q receptor</fullName>
    </recommendedName>
</protein>
<dbReference type="PANTHER" id="PTHR14789">
    <property type="entry name" value="CHONDROLECTIN VARIANT CHODLFDELTAE"/>
    <property type="match status" value="1"/>
</dbReference>
<dbReference type="PROSITE" id="PS50041">
    <property type="entry name" value="C_TYPE_LECTIN_2"/>
    <property type="match status" value="1"/>
</dbReference>
<dbReference type="Proteomes" id="UP000812440">
    <property type="component" value="Chromosome 5"/>
</dbReference>
<dbReference type="Pfam" id="PF12661">
    <property type="entry name" value="hEGF"/>
    <property type="match status" value="1"/>
</dbReference>
<keyword evidence="6 17" id="KW-0732">Signal</keyword>
<feature type="domain" description="EGF-like" evidence="18">
    <location>
        <begin position="370"/>
        <end position="408"/>
    </location>
</feature>
<dbReference type="GO" id="GO:0016020">
    <property type="term" value="C:membrane"/>
    <property type="evidence" value="ECO:0007669"/>
    <property type="project" value="UniProtKB-SubCell"/>
</dbReference>
<dbReference type="Pfam" id="PF12662">
    <property type="entry name" value="cEGF"/>
    <property type="match status" value="1"/>
</dbReference>
<evidence type="ECO:0000256" key="1">
    <source>
        <dbReference type="ARBA" id="ARBA00004479"/>
    </source>
</evidence>
<dbReference type="Pfam" id="PF00059">
    <property type="entry name" value="Lectin_C"/>
    <property type="match status" value="1"/>
</dbReference>
<feature type="region of interest" description="Disordered" evidence="15">
    <location>
        <begin position="557"/>
        <end position="583"/>
    </location>
</feature>
<keyword evidence="7" id="KW-0430">Lectin</keyword>
<keyword evidence="8" id="KW-0677">Repeat</keyword>
<evidence type="ECO:0000256" key="17">
    <source>
        <dbReference type="SAM" id="SignalP"/>
    </source>
</evidence>
<feature type="region of interest" description="Disordered" evidence="15">
    <location>
        <begin position="448"/>
        <end position="486"/>
    </location>
</feature>
<dbReference type="GO" id="GO:0006897">
    <property type="term" value="P:endocytosis"/>
    <property type="evidence" value="ECO:0007669"/>
    <property type="project" value="UniProtKB-KW"/>
</dbReference>
<dbReference type="InterPro" id="IPR016186">
    <property type="entry name" value="C-type_lectin-like/link_sf"/>
</dbReference>
<feature type="domain" description="EGF-like" evidence="18">
    <location>
        <begin position="295"/>
        <end position="332"/>
    </location>
</feature>
<dbReference type="InterPro" id="IPR051505">
    <property type="entry name" value="C-type_lectin_domain"/>
</dbReference>
<keyword evidence="10 16" id="KW-0472">Membrane</keyword>
<dbReference type="PROSITE" id="PS50026">
    <property type="entry name" value="EGF_3"/>
    <property type="match status" value="4"/>
</dbReference>
<evidence type="ECO:0000256" key="9">
    <source>
        <dbReference type="ARBA" id="ARBA00022989"/>
    </source>
</evidence>
<evidence type="ECO:0000259" key="19">
    <source>
        <dbReference type="PROSITE" id="PS50041"/>
    </source>
</evidence>
<evidence type="ECO:0000256" key="13">
    <source>
        <dbReference type="ARBA" id="ARBA00023180"/>
    </source>
</evidence>
<evidence type="ECO:0000256" key="15">
    <source>
        <dbReference type="SAM" id="MobiDB-lite"/>
    </source>
</evidence>
<dbReference type="InterPro" id="IPR016187">
    <property type="entry name" value="CTDL_fold"/>
</dbReference>
<keyword evidence="3" id="KW-0597">Phosphoprotein</keyword>
<dbReference type="InterPro" id="IPR009030">
    <property type="entry name" value="Growth_fac_rcpt_cys_sf"/>
</dbReference>
<comment type="caution">
    <text evidence="20">The sequence shown here is derived from an EMBL/GenBank/DDBJ whole genome shotgun (WGS) entry which is preliminary data.</text>
</comment>
<dbReference type="SMART" id="SM00179">
    <property type="entry name" value="EGF_CA"/>
    <property type="match status" value="4"/>
</dbReference>
<sequence length="583" mass="64352">MAHKASLILCFTIFLGSLQGTPADVQNEVHCVNKACYTVHLGKINFNEAKEKCVINGGHLVTIQNEEEAQYIYNLLSKLTSGSKEYDPLDLWIGLELNKICSVKEKTLRGFVWVTGKEDTEQSKFSNWEKEPQLTCTSRRCVTMTLNPLSSDNYKWSDIKCTGQAKGYVCKFHFKGMCKRVVLAGPGNVEYNTPFAVSSTSLDLVPHGSVASVSCQQDKLPGADLVCIENNDNALQWSQIASAMRNAEPMCASPEIGCKYNNGGCDQECIEDPDSARCACKGDYVLAPDNISCVLSDPCQPNPCEFNCINHMNSFECTCPSGYVLTDQVNCTDIDECVERPCNQLCVNTLGSFECNCEEGFQLLGTKCVDTDECIRSPCAHGCLNTLGSYHCSCKEGYVKGKDELSCLDVDECISSPCEHTCLNMPGEYQCSCPKGFILSSNKISCSPDPQGHNTHSTDHVDKELTQKDKTKAKADLPSMEDSKEGNVQFPALNSETPDEGHSFNNNSVDYSKRAMSEKQRLIILISTISACGVLLLLILIGGIIYYRKRKSQKENIKLPSAPNDYNWVPDQSGDRPGEKEFR</sequence>
<dbReference type="InterPro" id="IPR013032">
    <property type="entry name" value="EGF-like_CS"/>
</dbReference>
<keyword evidence="11" id="KW-1015">Disulfide bond</keyword>
<dbReference type="SUPFAM" id="SSF56436">
    <property type="entry name" value="C-type lectin-like"/>
    <property type="match status" value="1"/>
</dbReference>
<dbReference type="AlphaFoldDB" id="A0A8T2JMF3"/>
<dbReference type="Pfam" id="PF14670">
    <property type="entry name" value="FXa_inhibition"/>
    <property type="match status" value="1"/>
</dbReference>
<keyword evidence="9 16" id="KW-1133">Transmembrane helix</keyword>
<dbReference type="PROSITE" id="PS01186">
    <property type="entry name" value="EGF_2"/>
    <property type="match status" value="4"/>
</dbReference>
<proteinExistence type="predicted"/>
<keyword evidence="2 14" id="KW-0245">EGF-like domain</keyword>
<evidence type="ECO:0000259" key="18">
    <source>
        <dbReference type="PROSITE" id="PS50026"/>
    </source>
</evidence>
<evidence type="ECO:0000256" key="14">
    <source>
        <dbReference type="PROSITE-ProRule" id="PRU00076"/>
    </source>
</evidence>
<feature type="compositionally biased region" description="Basic and acidic residues" evidence="15">
    <location>
        <begin position="456"/>
        <end position="485"/>
    </location>
</feature>
<evidence type="ECO:0000256" key="11">
    <source>
        <dbReference type="ARBA" id="ARBA00023157"/>
    </source>
</evidence>
<dbReference type="InterPro" id="IPR018097">
    <property type="entry name" value="EGF_Ca-bd_CS"/>
</dbReference>
<feature type="compositionally biased region" description="Basic and acidic residues" evidence="15">
    <location>
        <begin position="573"/>
        <end position="583"/>
    </location>
</feature>
<reference evidence="20" key="1">
    <citation type="thesis" date="2020" institute="ProQuest LLC" country="789 East Eisenhower Parkway, Ann Arbor, MI, USA">
        <title>Comparative Genomics and Chromosome Evolution.</title>
        <authorList>
            <person name="Mudd A.B."/>
        </authorList>
    </citation>
    <scope>NUCLEOTIDE SEQUENCE</scope>
    <source>
        <strain evidence="20">Female2</strain>
        <tissue evidence="20">Blood</tissue>
    </source>
</reference>
<feature type="domain" description="C-type lectin" evidence="19">
    <location>
        <begin position="32"/>
        <end position="161"/>
    </location>
</feature>
<evidence type="ECO:0000256" key="12">
    <source>
        <dbReference type="ARBA" id="ARBA00023170"/>
    </source>
</evidence>
<evidence type="ECO:0000256" key="3">
    <source>
        <dbReference type="ARBA" id="ARBA00022553"/>
    </source>
</evidence>
<dbReference type="InterPro" id="IPR000742">
    <property type="entry name" value="EGF"/>
</dbReference>
<dbReference type="OrthoDB" id="10045365at2759"/>
<feature type="chain" id="PRO_5035745646" description="Complement component C1q receptor" evidence="17">
    <location>
        <begin position="21"/>
        <end position="583"/>
    </location>
</feature>
<evidence type="ECO:0000256" key="4">
    <source>
        <dbReference type="ARBA" id="ARBA00022583"/>
    </source>
</evidence>
<name>A0A8T2JMF3_9PIPI</name>
<dbReference type="Gene3D" id="3.10.100.10">
    <property type="entry name" value="Mannose-Binding Protein A, subunit A"/>
    <property type="match status" value="1"/>
</dbReference>
<comment type="caution">
    <text evidence="14">Lacks conserved residue(s) required for the propagation of feature annotation.</text>
</comment>